<accession>A0ABT3LCI0</accession>
<keyword evidence="3" id="KW-1185">Reference proteome</keyword>
<keyword evidence="1" id="KW-0472">Membrane</keyword>
<name>A0ABT3LCI0_9PSED</name>
<keyword evidence="1" id="KW-0812">Transmembrane</keyword>
<evidence type="ECO:0000313" key="3">
    <source>
        <dbReference type="Proteomes" id="UP001142690"/>
    </source>
</evidence>
<evidence type="ECO:0000313" key="2">
    <source>
        <dbReference type="EMBL" id="MCW6054173.1"/>
    </source>
</evidence>
<organism evidence="2 3">
    <name type="scientific">Pseudomonas fragariae</name>
    <name type="common">ex Marin et al. 2024</name>
    <dbReference type="NCBI Taxonomy" id="3080056"/>
    <lineage>
        <taxon>Bacteria</taxon>
        <taxon>Pseudomonadati</taxon>
        <taxon>Pseudomonadota</taxon>
        <taxon>Gammaproteobacteria</taxon>
        <taxon>Pseudomonadales</taxon>
        <taxon>Pseudomonadaceae</taxon>
        <taxon>Pseudomonas</taxon>
    </lineage>
</organism>
<proteinExistence type="predicted"/>
<dbReference type="EMBL" id="JAINZM010000001">
    <property type="protein sequence ID" value="MCW6054173.1"/>
    <property type="molecule type" value="Genomic_DNA"/>
</dbReference>
<feature type="transmembrane region" description="Helical" evidence="1">
    <location>
        <begin position="71"/>
        <end position="91"/>
    </location>
</feature>
<sequence>MVVLGVIKILCGSAAAVFGFVSCVLWFASTKADVLLSDAPKGNTALSYHVDNREIDLIASTVKQSKISARAAICAAIAAFMQVVLTVIQVIEL</sequence>
<keyword evidence="1" id="KW-1133">Transmembrane helix</keyword>
<reference evidence="2" key="1">
    <citation type="submission" date="2021-08" db="EMBL/GenBank/DDBJ databases">
        <title>Characterization of Pseudomonas fragariae.</title>
        <authorList>
            <person name="Carvalho R."/>
            <person name="Marin M."/>
        </authorList>
    </citation>
    <scope>NUCLEOTIDE SEQUENCE</scope>
    <source>
        <strain evidence="2">17</strain>
    </source>
</reference>
<feature type="transmembrane region" description="Helical" evidence="1">
    <location>
        <begin position="6"/>
        <end position="28"/>
    </location>
</feature>
<protein>
    <recommendedName>
        <fullName evidence="4">Lipoprotein</fullName>
    </recommendedName>
</protein>
<evidence type="ECO:0008006" key="4">
    <source>
        <dbReference type="Google" id="ProtNLM"/>
    </source>
</evidence>
<comment type="caution">
    <text evidence="2">The sequence shown here is derived from an EMBL/GenBank/DDBJ whole genome shotgun (WGS) entry which is preliminary data.</text>
</comment>
<gene>
    <name evidence="2" type="ORF">K7K06_00730</name>
</gene>
<evidence type="ECO:0000256" key="1">
    <source>
        <dbReference type="SAM" id="Phobius"/>
    </source>
</evidence>
<dbReference type="Proteomes" id="UP001142690">
    <property type="component" value="Unassembled WGS sequence"/>
</dbReference>